<comment type="caution">
    <text evidence="2">The sequence shown here is derived from an EMBL/GenBank/DDBJ whole genome shotgun (WGS) entry which is preliminary data.</text>
</comment>
<dbReference type="AlphaFoldDB" id="A0AAW1XW53"/>
<proteinExistence type="predicted"/>
<protein>
    <submittedName>
        <fullName evidence="2">Uncharacterized protein</fullName>
    </submittedName>
</protein>
<sequence length="125" mass="13735">MFCFQIEGAQGIAAMAGTVPSLEQRDELDDPLATPDVDKLHRCAAPLTESEGDATLFSQNLRHPFCPGPQTLAPTRFQPEDPPKAPNFKWVNRTGWREACGALRFGVCKGEKKREAATLPTIKLL</sequence>
<keyword evidence="3" id="KW-1185">Reference proteome</keyword>
<accession>A0AAW1XW53</accession>
<organism evidence="2 3">
    <name type="scientific">Rubus argutus</name>
    <name type="common">Southern blackberry</name>
    <dbReference type="NCBI Taxonomy" id="59490"/>
    <lineage>
        <taxon>Eukaryota</taxon>
        <taxon>Viridiplantae</taxon>
        <taxon>Streptophyta</taxon>
        <taxon>Embryophyta</taxon>
        <taxon>Tracheophyta</taxon>
        <taxon>Spermatophyta</taxon>
        <taxon>Magnoliopsida</taxon>
        <taxon>eudicotyledons</taxon>
        <taxon>Gunneridae</taxon>
        <taxon>Pentapetalae</taxon>
        <taxon>rosids</taxon>
        <taxon>fabids</taxon>
        <taxon>Rosales</taxon>
        <taxon>Rosaceae</taxon>
        <taxon>Rosoideae</taxon>
        <taxon>Rosoideae incertae sedis</taxon>
        <taxon>Rubus</taxon>
    </lineage>
</organism>
<dbReference type="Proteomes" id="UP001457282">
    <property type="component" value="Unassembled WGS sequence"/>
</dbReference>
<gene>
    <name evidence="2" type="ORF">M0R45_016411</name>
</gene>
<evidence type="ECO:0000256" key="1">
    <source>
        <dbReference type="SAM" id="MobiDB-lite"/>
    </source>
</evidence>
<reference evidence="2 3" key="1">
    <citation type="journal article" date="2023" name="G3 (Bethesda)">
        <title>A chromosome-length genome assembly and annotation of blackberry (Rubus argutus, cv. 'Hillquist').</title>
        <authorList>
            <person name="Bruna T."/>
            <person name="Aryal R."/>
            <person name="Dudchenko O."/>
            <person name="Sargent D.J."/>
            <person name="Mead D."/>
            <person name="Buti M."/>
            <person name="Cavallini A."/>
            <person name="Hytonen T."/>
            <person name="Andres J."/>
            <person name="Pham M."/>
            <person name="Weisz D."/>
            <person name="Mascagni F."/>
            <person name="Usai G."/>
            <person name="Natali L."/>
            <person name="Bassil N."/>
            <person name="Fernandez G.E."/>
            <person name="Lomsadze A."/>
            <person name="Armour M."/>
            <person name="Olukolu B."/>
            <person name="Poorten T."/>
            <person name="Britton C."/>
            <person name="Davik J."/>
            <person name="Ashrafi H."/>
            <person name="Aiden E.L."/>
            <person name="Borodovsky M."/>
            <person name="Worthington M."/>
        </authorList>
    </citation>
    <scope>NUCLEOTIDE SEQUENCE [LARGE SCALE GENOMIC DNA]</scope>
    <source>
        <strain evidence="2">PI 553951</strain>
    </source>
</reference>
<name>A0AAW1XW53_RUBAR</name>
<dbReference type="EMBL" id="JBEDUW010000003">
    <property type="protein sequence ID" value="KAK9939722.1"/>
    <property type="molecule type" value="Genomic_DNA"/>
</dbReference>
<feature type="region of interest" description="Disordered" evidence="1">
    <location>
        <begin position="68"/>
        <end position="89"/>
    </location>
</feature>
<evidence type="ECO:0000313" key="3">
    <source>
        <dbReference type="Proteomes" id="UP001457282"/>
    </source>
</evidence>
<evidence type="ECO:0000313" key="2">
    <source>
        <dbReference type="EMBL" id="KAK9939722.1"/>
    </source>
</evidence>